<organism evidence="1 2">
    <name type="scientific">Gigaspora margarita</name>
    <dbReference type="NCBI Taxonomy" id="4874"/>
    <lineage>
        <taxon>Eukaryota</taxon>
        <taxon>Fungi</taxon>
        <taxon>Fungi incertae sedis</taxon>
        <taxon>Mucoromycota</taxon>
        <taxon>Glomeromycotina</taxon>
        <taxon>Glomeromycetes</taxon>
        <taxon>Diversisporales</taxon>
        <taxon>Gigasporaceae</taxon>
        <taxon>Gigaspora</taxon>
    </lineage>
</organism>
<dbReference type="OrthoDB" id="2368473at2759"/>
<reference evidence="1 2" key="1">
    <citation type="journal article" date="2019" name="Environ. Microbiol.">
        <title>At the nexus of three kingdoms: the genome of the mycorrhizal fungus Gigaspora margarita provides insights into plant, endobacterial and fungal interactions.</title>
        <authorList>
            <person name="Venice F."/>
            <person name="Ghignone S."/>
            <person name="Salvioli di Fossalunga A."/>
            <person name="Amselem J."/>
            <person name="Novero M."/>
            <person name="Xianan X."/>
            <person name="Sedzielewska Toro K."/>
            <person name="Morin E."/>
            <person name="Lipzen A."/>
            <person name="Grigoriev I.V."/>
            <person name="Henrissat B."/>
            <person name="Martin F.M."/>
            <person name="Bonfante P."/>
        </authorList>
    </citation>
    <scope>NUCLEOTIDE SEQUENCE [LARGE SCALE GENOMIC DNA]</scope>
    <source>
        <strain evidence="1 2">BEG34</strain>
    </source>
</reference>
<accession>A0A8H4A509</accession>
<dbReference type="EMBL" id="WTPW01001672">
    <property type="protein sequence ID" value="KAF0421476.1"/>
    <property type="molecule type" value="Genomic_DNA"/>
</dbReference>
<comment type="caution">
    <text evidence="1">The sequence shown here is derived from an EMBL/GenBank/DDBJ whole genome shotgun (WGS) entry which is preliminary data.</text>
</comment>
<keyword evidence="2" id="KW-1185">Reference proteome</keyword>
<evidence type="ECO:0000313" key="1">
    <source>
        <dbReference type="EMBL" id="KAF0421476.1"/>
    </source>
</evidence>
<gene>
    <name evidence="1" type="ORF">F8M41_006768</name>
</gene>
<proteinExistence type="predicted"/>
<name>A0A8H4A509_GIGMA</name>
<sequence>MAHKHPEDFSKILDDLISELDIIEKSGIEIFSKIENSFSYPCQISSIAAELSTLLAAIQHFESRARSNGITSLCTTSDQVDTTSTTNTPMTKQKLTTMIEERKTAAEELAKESKRIADNARAELLG</sequence>
<dbReference type="Proteomes" id="UP000439903">
    <property type="component" value="Unassembled WGS sequence"/>
</dbReference>
<evidence type="ECO:0000313" key="2">
    <source>
        <dbReference type="Proteomes" id="UP000439903"/>
    </source>
</evidence>
<dbReference type="AlphaFoldDB" id="A0A8H4A509"/>
<protein>
    <submittedName>
        <fullName evidence="1">Uncharacterized protein</fullName>
    </submittedName>
</protein>